<accession>A0ABY1JRH0</accession>
<name>A0ABY1JRH0_9BACL</name>
<sequence length="30" mass="3064">MRVIKAGIKPAEAAASGRVSKNNPGGLNKK</sequence>
<evidence type="ECO:0000313" key="2">
    <source>
        <dbReference type="EMBL" id="SIQ65787.1"/>
    </source>
</evidence>
<evidence type="ECO:0000256" key="1">
    <source>
        <dbReference type="SAM" id="MobiDB-lite"/>
    </source>
</evidence>
<gene>
    <name evidence="2" type="ORF">SAMN05421578_103213</name>
</gene>
<comment type="caution">
    <text evidence="2">The sequence shown here is derived from an EMBL/GenBank/DDBJ whole genome shotgun (WGS) entry which is preliminary data.</text>
</comment>
<keyword evidence="3" id="KW-1185">Reference proteome</keyword>
<reference evidence="2 3" key="1">
    <citation type="submission" date="2017-01" db="EMBL/GenBank/DDBJ databases">
        <authorList>
            <person name="Varghese N."/>
            <person name="Submissions S."/>
        </authorList>
    </citation>
    <scope>NUCLEOTIDE SEQUENCE [LARGE SCALE GENOMIC DNA]</scope>
    <source>
        <strain evidence="2 3">ATCC 23464</strain>
    </source>
</reference>
<dbReference type="Proteomes" id="UP000186666">
    <property type="component" value="Unassembled WGS sequence"/>
</dbReference>
<dbReference type="EMBL" id="FTNK01000003">
    <property type="protein sequence ID" value="SIQ65787.1"/>
    <property type="molecule type" value="Genomic_DNA"/>
</dbReference>
<feature type="region of interest" description="Disordered" evidence="1">
    <location>
        <begin position="1"/>
        <end position="30"/>
    </location>
</feature>
<protein>
    <submittedName>
        <fullName evidence="2">Uncharacterized protein</fullName>
    </submittedName>
</protein>
<feature type="compositionally biased region" description="Polar residues" evidence="1">
    <location>
        <begin position="19"/>
        <end position="30"/>
    </location>
</feature>
<evidence type="ECO:0000313" key="3">
    <source>
        <dbReference type="Proteomes" id="UP000186666"/>
    </source>
</evidence>
<proteinExistence type="predicted"/>
<organism evidence="2 3">
    <name type="scientific">Paenibacillus macquariensis</name>
    <dbReference type="NCBI Taxonomy" id="948756"/>
    <lineage>
        <taxon>Bacteria</taxon>
        <taxon>Bacillati</taxon>
        <taxon>Bacillota</taxon>
        <taxon>Bacilli</taxon>
        <taxon>Bacillales</taxon>
        <taxon>Paenibacillaceae</taxon>
        <taxon>Paenibacillus</taxon>
    </lineage>
</organism>